<organism evidence="1 2">
    <name type="scientific">Rhynchosporium secalis</name>
    <name type="common">Barley scald fungus</name>
    <dbReference type="NCBI Taxonomy" id="38038"/>
    <lineage>
        <taxon>Eukaryota</taxon>
        <taxon>Fungi</taxon>
        <taxon>Dikarya</taxon>
        <taxon>Ascomycota</taxon>
        <taxon>Pezizomycotina</taxon>
        <taxon>Leotiomycetes</taxon>
        <taxon>Helotiales</taxon>
        <taxon>Ploettnerulaceae</taxon>
        <taxon>Rhynchosporium</taxon>
    </lineage>
</organism>
<keyword evidence="2" id="KW-1185">Reference proteome</keyword>
<protein>
    <submittedName>
        <fullName evidence="1">Uncharacterized protein</fullName>
    </submittedName>
</protein>
<dbReference type="EMBL" id="FJVC01000257">
    <property type="protein sequence ID" value="CZT46676.1"/>
    <property type="molecule type" value="Genomic_DNA"/>
</dbReference>
<evidence type="ECO:0000313" key="1">
    <source>
        <dbReference type="EMBL" id="CZT46676.1"/>
    </source>
</evidence>
<dbReference type="Proteomes" id="UP000177625">
    <property type="component" value="Unassembled WGS sequence"/>
</dbReference>
<evidence type="ECO:0000313" key="2">
    <source>
        <dbReference type="Proteomes" id="UP000177625"/>
    </source>
</evidence>
<proteinExistence type="predicted"/>
<reference evidence="2" key="1">
    <citation type="submission" date="2016-03" db="EMBL/GenBank/DDBJ databases">
        <authorList>
            <person name="Guldener U."/>
        </authorList>
    </citation>
    <scope>NUCLEOTIDE SEQUENCE [LARGE SCALE GENOMIC DNA]</scope>
</reference>
<gene>
    <name evidence="1" type="ORF">RSE6_07139</name>
</gene>
<sequence length="113" mass="12567">MGATTAKFFADVLARDYSTSKLSKGKVNLLAILGVCSKFEEQYGQKFYAGILMMVQVKACFGKCQRIACQNIAGLLLRHQKTYDAKVEDYDGPFESAPNQYLTRITRLGCPLV</sequence>
<accession>A0A1E1MC46</accession>
<dbReference type="AlphaFoldDB" id="A0A1E1MC46"/>
<name>A0A1E1MC46_RHYSE</name>